<dbReference type="Pfam" id="PF10231">
    <property type="entry name" value="COA8"/>
    <property type="match status" value="1"/>
</dbReference>
<dbReference type="PANTHER" id="PTHR31107:SF2">
    <property type="entry name" value="CYTOCHROME C OXIDASE ASSEMBLY FACTOR 8"/>
    <property type="match status" value="1"/>
</dbReference>
<dbReference type="AlphaFoldDB" id="A0AAF3EL21"/>
<evidence type="ECO:0000256" key="1">
    <source>
        <dbReference type="ARBA" id="ARBA00004443"/>
    </source>
</evidence>
<evidence type="ECO:0000256" key="4">
    <source>
        <dbReference type="ARBA" id="ARBA00022946"/>
    </source>
</evidence>
<dbReference type="GO" id="GO:0097193">
    <property type="term" value="P:intrinsic apoptotic signaling pathway"/>
    <property type="evidence" value="ECO:0007669"/>
    <property type="project" value="InterPro"/>
</dbReference>
<dbReference type="WBParaSite" id="MBELARI_LOCUS14725.1">
    <property type="protein sequence ID" value="MBELARI_LOCUS14725.1"/>
    <property type="gene ID" value="MBELARI_LOCUS14725"/>
</dbReference>
<evidence type="ECO:0000256" key="5">
    <source>
        <dbReference type="ARBA" id="ARBA00023128"/>
    </source>
</evidence>
<proteinExistence type="inferred from homology"/>
<keyword evidence="6" id="KW-0472">Membrane</keyword>
<evidence type="ECO:0000256" key="2">
    <source>
        <dbReference type="ARBA" id="ARBA00005453"/>
    </source>
</evidence>
<keyword evidence="3" id="KW-0999">Mitochondrion inner membrane</keyword>
<keyword evidence="7" id="KW-1185">Reference proteome</keyword>
<keyword evidence="4" id="KW-0809">Transit peptide</keyword>
<evidence type="ECO:0000313" key="8">
    <source>
        <dbReference type="WBParaSite" id="MBELARI_LOCUS14725.1"/>
    </source>
</evidence>
<reference evidence="8" key="1">
    <citation type="submission" date="2024-02" db="UniProtKB">
        <authorList>
            <consortium name="WormBaseParasite"/>
        </authorList>
    </citation>
    <scope>IDENTIFICATION</scope>
</reference>
<sequence>MEEDRIKLDRRFDWVGPSDRISKIRPIKLRRVDNETKLETEYREEREKLNRWCSAFWAQQNTIFDREKAKFVEKKKAEIGRIEQISASDLSAFYKTFLDTRHNALMDFNREWYKRNLGLIWPALRVNLIRLTRVLRRR</sequence>
<organism evidence="7 8">
    <name type="scientific">Mesorhabditis belari</name>
    <dbReference type="NCBI Taxonomy" id="2138241"/>
    <lineage>
        <taxon>Eukaryota</taxon>
        <taxon>Metazoa</taxon>
        <taxon>Ecdysozoa</taxon>
        <taxon>Nematoda</taxon>
        <taxon>Chromadorea</taxon>
        <taxon>Rhabditida</taxon>
        <taxon>Rhabditina</taxon>
        <taxon>Rhabditomorpha</taxon>
        <taxon>Rhabditoidea</taxon>
        <taxon>Rhabditidae</taxon>
        <taxon>Mesorhabditinae</taxon>
        <taxon>Mesorhabditis</taxon>
    </lineage>
</organism>
<dbReference type="PANTHER" id="PTHR31107">
    <property type="entry name" value="APOPTOGENIC PROTEIN 1, MITOCHONDRIAL"/>
    <property type="match status" value="1"/>
</dbReference>
<dbReference type="GO" id="GO:0005743">
    <property type="term" value="C:mitochondrial inner membrane"/>
    <property type="evidence" value="ECO:0007669"/>
    <property type="project" value="UniProtKB-SubCell"/>
</dbReference>
<comment type="subcellular location">
    <subcellularLocation>
        <location evidence="1">Mitochondrion inner membrane</location>
        <topology evidence="1">Peripheral membrane protein</topology>
        <orientation evidence="1">Matrix side</orientation>
    </subcellularLocation>
</comment>
<dbReference type="Proteomes" id="UP000887575">
    <property type="component" value="Unassembled WGS sequence"/>
</dbReference>
<protein>
    <submittedName>
        <fullName evidence="8">Uncharacterized protein</fullName>
    </submittedName>
</protein>
<evidence type="ECO:0000313" key="7">
    <source>
        <dbReference type="Proteomes" id="UP000887575"/>
    </source>
</evidence>
<dbReference type="InterPro" id="IPR018796">
    <property type="entry name" value="COA8"/>
</dbReference>
<comment type="similarity">
    <text evidence="2">Belongs to the COA8 family.</text>
</comment>
<keyword evidence="5" id="KW-0496">Mitochondrion</keyword>
<evidence type="ECO:0000256" key="3">
    <source>
        <dbReference type="ARBA" id="ARBA00022792"/>
    </source>
</evidence>
<evidence type="ECO:0000256" key="6">
    <source>
        <dbReference type="ARBA" id="ARBA00023136"/>
    </source>
</evidence>
<accession>A0AAF3EL21</accession>
<name>A0AAF3EL21_9BILA</name>